<gene>
    <name evidence="1" type="ORF">ILEXP_LOCUS53120</name>
</gene>
<dbReference type="Proteomes" id="UP001642360">
    <property type="component" value="Unassembled WGS sequence"/>
</dbReference>
<dbReference type="EMBL" id="CAUOFW020008480">
    <property type="protein sequence ID" value="CAK9182898.1"/>
    <property type="molecule type" value="Genomic_DNA"/>
</dbReference>
<reference evidence="1 2" key="1">
    <citation type="submission" date="2024-02" db="EMBL/GenBank/DDBJ databases">
        <authorList>
            <person name="Vignale AGUSTIN F."/>
            <person name="Sosa J E."/>
            <person name="Modenutti C."/>
        </authorList>
    </citation>
    <scope>NUCLEOTIDE SEQUENCE [LARGE SCALE GENOMIC DNA]</scope>
</reference>
<organism evidence="1 2">
    <name type="scientific">Ilex paraguariensis</name>
    <name type="common">yerba mate</name>
    <dbReference type="NCBI Taxonomy" id="185542"/>
    <lineage>
        <taxon>Eukaryota</taxon>
        <taxon>Viridiplantae</taxon>
        <taxon>Streptophyta</taxon>
        <taxon>Embryophyta</taxon>
        <taxon>Tracheophyta</taxon>
        <taxon>Spermatophyta</taxon>
        <taxon>Magnoliopsida</taxon>
        <taxon>eudicotyledons</taxon>
        <taxon>Gunneridae</taxon>
        <taxon>Pentapetalae</taxon>
        <taxon>asterids</taxon>
        <taxon>campanulids</taxon>
        <taxon>Aquifoliales</taxon>
        <taxon>Aquifoliaceae</taxon>
        <taxon>Ilex</taxon>
    </lineage>
</organism>
<protein>
    <submittedName>
        <fullName evidence="1">Uncharacterized protein</fullName>
    </submittedName>
</protein>
<evidence type="ECO:0000313" key="2">
    <source>
        <dbReference type="Proteomes" id="UP001642360"/>
    </source>
</evidence>
<name>A0ABC8UPA5_9AQUA</name>
<accession>A0ABC8UPA5</accession>
<proteinExistence type="predicted"/>
<comment type="caution">
    <text evidence="1">The sequence shown here is derived from an EMBL/GenBank/DDBJ whole genome shotgun (WGS) entry which is preliminary data.</text>
</comment>
<sequence length="141" mass="15431">MGTSRRSWFAIVRERFARPSPRETIIVLHTNNTITASFSEEDATTREEDLNTQIIQLGNPIAVSSSSTQKEFLSEERIAAIKVQAHFRGKKGISSPEVSCEATSYSSWGVREKTGSYSFALHACSCPVTSQCSGTAAPEQV</sequence>
<keyword evidence="2" id="KW-1185">Reference proteome</keyword>
<dbReference type="AlphaFoldDB" id="A0ABC8UPA5"/>
<evidence type="ECO:0000313" key="1">
    <source>
        <dbReference type="EMBL" id="CAK9182898.1"/>
    </source>
</evidence>